<comment type="caution">
    <text evidence="2">The sequence shown here is derived from an EMBL/GenBank/DDBJ whole genome shotgun (WGS) entry which is preliminary data.</text>
</comment>
<keyword evidence="1" id="KW-0732">Signal</keyword>
<sequence>MKKIKKALLSIMAAAVILIFATAVAVIALPENHPKETKEEPEIETSPTPLVINIPKEQFGKVTIYLDEEILYEYEGPIKVERAAGEYKVEVHTGTCSCFDDKNTE</sequence>
<gene>
    <name evidence="2" type="ORF">OZZ17_01505</name>
</gene>
<feature type="signal peptide" evidence="1">
    <location>
        <begin position="1"/>
        <end position="25"/>
    </location>
</feature>
<accession>A0A9Q4EZQ8</accession>
<feature type="chain" id="PRO_5040470049" evidence="1">
    <location>
        <begin position="26"/>
        <end position="105"/>
    </location>
</feature>
<reference evidence="2" key="1">
    <citation type="submission" date="2022-11" db="EMBL/GenBank/DDBJ databases">
        <title>Temperate bacteriophages infecting mucin-degrading bacterium Ruminococcus gnavus from the human gut.</title>
        <authorList>
            <person name="Buttimer C."/>
        </authorList>
    </citation>
    <scope>NUCLEOTIDE SEQUENCE</scope>
    <source>
        <strain evidence="2">CCUG 49994</strain>
    </source>
</reference>
<organism evidence="2 3">
    <name type="scientific">Mediterraneibacter gnavus</name>
    <name type="common">Ruminococcus gnavus</name>
    <dbReference type="NCBI Taxonomy" id="33038"/>
    <lineage>
        <taxon>Bacteria</taxon>
        <taxon>Bacillati</taxon>
        <taxon>Bacillota</taxon>
        <taxon>Clostridia</taxon>
        <taxon>Lachnospirales</taxon>
        <taxon>Lachnospiraceae</taxon>
        <taxon>Mediterraneibacter</taxon>
    </lineage>
</organism>
<evidence type="ECO:0000256" key="1">
    <source>
        <dbReference type="SAM" id="SignalP"/>
    </source>
</evidence>
<dbReference type="Proteomes" id="UP001079535">
    <property type="component" value="Unassembled WGS sequence"/>
</dbReference>
<evidence type="ECO:0000313" key="2">
    <source>
        <dbReference type="EMBL" id="MCZ0666217.1"/>
    </source>
</evidence>
<proteinExistence type="predicted"/>
<name>A0A9Q4EZQ8_MEDGN</name>
<evidence type="ECO:0000313" key="3">
    <source>
        <dbReference type="Proteomes" id="UP001079535"/>
    </source>
</evidence>
<protein>
    <submittedName>
        <fullName evidence="2">Uncharacterized protein</fullName>
    </submittedName>
</protein>
<dbReference type="EMBL" id="JAPRAY010000002">
    <property type="protein sequence ID" value="MCZ0666217.1"/>
    <property type="molecule type" value="Genomic_DNA"/>
</dbReference>
<dbReference type="RefSeq" id="WP_268803245.1">
    <property type="nucleotide sequence ID" value="NZ_JAPRAY010000002.1"/>
</dbReference>
<dbReference type="AlphaFoldDB" id="A0A9Q4EZQ8"/>